<comment type="similarity">
    <text evidence="1 8 9">Belongs to the universal ribosomal protein uS5 family.</text>
</comment>
<dbReference type="InterPro" id="IPR018192">
    <property type="entry name" value="Ribosomal_uS5_N_CS"/>
</dbReference>
<sequence length="169" mass="17856">MRQERIDASQMELVEKVVSIKRVTKVVKGGRNFRFTALVVVGDGNGHVGAGLGKATEIPEAIRKGKEDAMKKMISVSLDENSSVTHDVIGKFGSASVLLKKAPEGTGVIAGGPARAVIEAAGVKNIRTKSLGSNNKQNVVLATIEGLKEVKTPEDVARLRGKSIEEILG</sequence>
<evidence type="ECO:0000256" key="6">
    <source>
        <dbReference type="ARBA" id="ARBA00035255"/>
    </source>
</evidence>
<dbReference type="InterPro" id="IPR020568">
    <property type="entry name" value="Ribosomal_Su5_D2-typ_SF"/>
</dbReference>
<dbReference type="Pfam" id="PF03719">
    <property type="entry name" value="Ribosomal_S5_C"/>
    <property type="match status" value="1"/>
</dbReference>
<evidence type="ECO:0000256" key="3">
    <source>
        <dbReference type="ARBA" id="ARBA00022884"/>
    </source>
</evidence>
<keyword evidence="4 8" id="KW-0689">Ribosomal protein</keyword>
<dbReference type="EMBL" id="CZBX01000006">
    <property type="protein sequence ID" value="CUQ87095.1"/>
    <property type="molecule type" value="Genomic_DNA"/>
</dbReference>
<evidence type="ECO:0000256" key="8">
    <source>
        <dbReference type="HAMAP-Rule" id="MF_01307"/>
    </source>
</evidence>
<comment type="subunit">
    <text evidence="7 8">Part of the 30S ribosomal subunit. Contacts proteins S4 and S8.</text>
</comment>
<evidence type="ECO:0000256" key="5">
    <source>
        <dbReference type="ARBA" id="ARBA00023274"/>
    </source>
</evidence>
<dbReference type="Gene3D" id="3.30.160.20">
    <property type="match status" value="1"/>
</dbReference>
<dbReference type="InterPro" id="IPR014721">
    <property type="entry name" value="Ribsml_uS5_D2-typ_fold_subgr"/>
</dbReference>
<evidence type="ECO:0000259" key="10">
    <source>
        <dbReference type="PROSITE" id="PS50881"/>
    </source>
</evidence>
<evidence type="ECO:0000313" key="11">
    <source>
        <dbReference type="EMBL" id="CUQ87095.1"/>
    </source>
</evidence>
<dbReference type="FunFam" id="3.30.230.10:FF:000002">
    <property type="entry name" value="30S ribosomal protein S5"/>
    <property type="match status" value="1"/>
</dbReference>
<keyword evidence="2 8" id="KW-0699">rRNA-binding</keyword>
<dbReference type="FunFam" id="3.30.160.20:FF:000001">
    <property type="entry name" value="30S ribosomal protein S5"/>
    <property type="match status" value="1"/>
</dbReference>
<dbReference type="Gene3D" id="3.30.230.10">
    <property type="match status" value="1"/>
</dbReference>
<evidence type="ECO:0000256" key="9">
    <source>
        <dbReference type="RuleBase" id="RU003823"/>
    </source>
</evidence>
<dbReference type="InterPro" id="IPR000851">
    <property type="entry name" value="Ribosomal_uS5"/>
</dbReference>
<accession>A0A174Y6U2</accession>
<dbReference type="GO" id="GO:0019843">
    <property type="term" value="F:rRNA binding"/>
    <property type="evidence" value="ECO:0007669"/>
    <property type="project" value="UniProtKB-UniRule"/>
</dbReference>
<reference evidence="11 12" key="1">
    <citation type="submission" date="2015-09" db="EMBL/GenBank/DDBJ databases">
        <authorList>
            <consortium name="Pathogen Informatics"/>
        </authorList>
    </citation>
    <scope>NUCLEOTIDE SEQUENCE [LARGE SCALE GENOMIC DNA]</scope>
    <source>
        <strain evidence="11 12">2789STDY5834889</strain>
    </source>
</reference>
<proteinExistence type="inferred from homology"/>
<dbReference type="SUPFAM" id="SSF54768">
    <property type="entry name" value="dsRNA-binding domain-like"/>
    <property type="match status" value="1"/>
</dbReference>
<dbReference type="GO" id="GO:0015935">
    <property type="term" value="C:small ribosomal subunit"/>
    <property type="evidence" value="ECO:0007669"/>
    <property type="project" value="InterPro"/>
</dbReference>
<evidence type="ECO:0000256" key="1">
    <source>
        <dbReference type="ARBA" id="ARBA00008945"/>
    </source>
</evidence>
<evidence type="ECO:0000256" key="7">
    <source>
        <dbReference type="ARBA" id="ARBA00062000"/>
    </source>
</evidence>
<dbReference type="InterPro" id="IPR013810">
    <property type="entry name" value="Ribosomal_uS5_N"/>
</dbReference>
<dbReference type="PANTHER" id="PTHR48277:SF1">
    <property type="entry name" value="MITOCHONDRIAL RIBOSOMAL PROTEIN S5"/>
    <property type="match status" value="1"/>
</dbReference>
<comment type="function">
    <text evidence="8">Located at the back of the 30S subunit body where it stabilizes the conformation of the head with respect to the body.</text>
</comment>
<dbReference type="PANTHER" id="PTHR48277">
    <property type="entry name" value="MITOCHONDRIAL RIBOSOMAL PROTEIN S5"/>
    <property type="match status" value="1"/>
</dbReference>
<evidence type="ECO:0000256" key="4">
    <source>
        <dbReference type="ARBA" id="ARBA00022980"/>
    </source>
</evidence>
<evidence type="ECO:0000256" key="2">
    <source>
        <dbReference type="ARBA" id="ARBA00022730"/>
    </source>
</evidence>
<keyword evidence="5 8" id="KW-0687">Ribonucleoprotein</keyword>
<organism evidence="11 12">
    <name type="scientific">[Ruminococcus] torques</name>
    <dbReference type="NCBI Taxonomy" id="33039"/>
    <lineage>
        <taxon>Bacteria</taxon>
        <taxon>Bacillati</taxon>
        <taxon>Bacillota</taxon>
        <taxon>Clostridia</taxon>
        <taxon>Lachnospirales</taxon>
        <taxon>Lachnospiraceae</taxon>
        <taxon>Mediterraneibacter</taxon>
    </lineage>
</organism>
<dbReference type="SUPFAM" id="SSF54211">
    <property type="entry name" value="Ribosomal protein S5 domain 2-like"/>
    <property type="match status" value="1"/>
</dbReference>
<protein>
    <recommendedName>
        <fullName evidence="6 8">Small ribosomal subunit protein uS5</fullName>
    </recommendedName>
</protein>
<dbReference type="GO" id="GO:0005737">
    <property type="term" value="C:cytoplasm"/>
    <property type="evidence" value="ECO:0007669"/>
    <property type="project" value="UniProtKB-ARBA"/>
</dbReference>
<comment type="domain">
    <text evidence="8">The N-terminal domain interacts with the head of the 30S subunit; the C-terminal domain interacts with the body and contacts protein S4. The interaction surface between S4 and S5 is involved in control of translational fidelity.</text>
</comment>
<feature type="domain" description="S5 DRBM" evidence="10">
    <location>
        <begin position="13"/>
        <end position="76"/>
    </location>
</feature>
<dbReference type="Proteomes" id="UP000078383">
    <property type="component" value="Unassembled WGS sequence"/>
</dbReference>
<dbReference type="NCBIfam" id="TIGR01021">
    <property type="entry name" value="rpsE_bact"/>
    <property type="match status" value="1"/>
</dbReference>
<name>A0A174Y6U2_9FIRM</name>
<evidence type="ECO:0000313" key="12">
    <source>
        <dbReference type="Proteomes" id="UP000078383"/>
    </source>
</evidence>
<dbReference type="GO" id="GO:0006412">
    <property type="term" value="P:translation"/>
    <property type="evidence" value="ECO:0007669"/>
    <property type="project" value="UniProtKB-UniRule"/>
</dbReference>
<dbReference type="InterPro" id="IPR005712">
    <property type="entry name" value="Ribosomal_uS5_bac-type"/>
</dbReference>
<dbReference type="PROSITE" id="PS00585">
    <property type="entry name" value="RIBOSOMAL_S5"/>
    <property type="match status" value="1"/>
</dbReference>
<dbReference type="AlphaFoldDB" id="A0A174Y6U2"/>
<gene>
    <name evidence="8 11" type="primary">rpsE</name>
    <name evidence="11" type="ORF">ERS852502_01478</name>
</gene>
<dbReference type="GO" id="GO:0042254">
    <property type="term" value="P:ribosome biogenesis"/>
    <property type="evidence" value="ECO:0007669"/>
    <property type="project" value="UniProtKB-ARBA"/>
</dbReference>
<dbReference type="InterPro" id="IPR005324">
    <property type="entry name" value="Ribosomal_uS5_C"/>
</dbReference>
<dbReference type="RefSeq" id="WP_055146118.1">
    <property type="nucleotide sequence ID" value="NZ_CZBS01000003.1"/>
</dbReference>
<dbReference type="GO" id="GO:0003735">
    <property type="term" value="F:structural constituent of ribosome"/>
    <property type="evidence" value="ECO:0007669"/>
    <property type="project" value="UniProtKB-UniRule"/>
</dbReference>
<comment type="function">
    <text evidence="8">With S4 and S12 plays an important role in translational accuracy.</text>
</comment>
<dbReference type="Pfam" id="PF00333">
    <property type="entry name" value="Ribosomal_S5"/>
    <property type="match status" value="1"/>
</dbReference>
<dbReference type="OrthoDB" id="9809045at2"/>
<dbReference type="PROSITE" id="PS50881">
    <property type="entry name" value="S5_DSRBD"/>
    <property type="match status" value="1"/>
</dbReference>
<keyword evidence="3 8" id="KW-0694">RNA-binding</keyword>
<dbReference type="HAMAP" id="MF_01307_B">
    <property type="entry name" value="Ribosomal_uS5_B"/>
    <property type="match status" value="1"/>
</dbReference>